<keyword evidence="4 7" id="KW-0472">Membrane</keyword>
<keyword evidence="2 7" id="KW-0812">Transmembrane</keyword>
<protein>
    <submittedName>
        <fullName evidence="11">DnaJ homolog subfamily C member 25 homolog</fullName>
    </submittedName>
</protein>
<dbReference type="InterPro" id="IPR036869">
    <property type="entry name" value="J_dom_sf"/>
</dbReference>
<feature type="domain" description="J" evidence="9">
    <location>
        <begin position="39"/>
        <end position="108"/>
    </location>
</feature>
<gene>
    <name evidence="11" type="primary">LOC117640540</name>
</gene>
<dbReference type="FunFam" id="1.10.287.110:FF:000036">
    <property type="entry name" value="dnaJ homolog subfamily C member 25"/>
    <property type="match status" value="1"/>
</dbReference>
<sequence length="345" mass="41225">MAFSKNLGLLRILLLIIVASIQISLSDALLEGIYCGKENCYDVLGVTREETTKSEISKKYRALARKFHPDMHRSPDAKAEAEVRFKQIATAYEILKDDESRTDYDYMLDNPEDYYRHYYRYYRNRVAPKVDVRIVLIVTISIISAVQYYSANQRYEVAINYFMQQPKYRNRALDVARERGAYDDNNVKKGTKKKNKQEIKEETERVIRKVLEENMDIRGGYAKPKVSDILWIQLILLPYTVVAYLMWYASWTWRFNIKREPYGEAEKLYLIRRNMKLGQYQFDAIEEPEKKEFLRRELWLKENYDAWHQEKEEEMKVKLAESAKHKAYRRYLKVHGEGRMTFDDS</sequence>
<evidence type="ECO:0000256" key="4">
    <source>
        <dbReference type="ARBA" id="ARBA00023136"/>
    </source>
</evidence>
<evidence type="ECO:0000313" key="10">
    <source>
        <dbReference type="Proteomes" id="UP000515158"/>
    </source>
</evidence>
<dbReference type="SUPFAM" id="SSF46565">
    <property type="entry name" value="Chaperone J-domain"/>
    <property type="match status" value="1"/>
</dbReference>
<dbReference type="InterPro" id="IPR001623">
    <property type="entry name" value="DnaJ_domain"/>
</dbReference>
<accession>A0A6P8Y9V7</accession>
<dbReference type="PANTHER" id="PTHR44176">
    <property type="entry name" value="DNAJ HOMOLOG SUBFAMILY C MEMBER 25"/>
    <property type="match status" value="1"/>
</dbReference>
<feature type="signal peptide" evidence="8">
    <location>
        <begin position="1"/>
        <end position="28"/>
    </location>
</feature>
<dbReference type="Pfam" id="PF00226">
    <property type="entry name" value="DnaJ"/>
    <property type="match status" value="1"/>
</dbReference>
<evidence type="ECO:0000259" key="9">
    <source>
        <dbReference type="PROSITE" id="PS50076"/>
    </source>
</evidence>
<dbReference type="InParanoid" id="A0A6P8Y9V7"/>
<dbReference type="PROSITE" id="PS50076">
    <property type="entry name" value="DNAJ_2"/>
    <property type="match status" value="1"/>
</dbReference>
<dbReference type="Gene3D" id="1.10.287.110">
    <property type="entry name" value="DnaJ domain"/>
    <property type="match status" value="1"/>
</dbReference>
<dbReference type="GeneID" id="117640540"/>
<dbReference type="GO" id="GO:0005789">
    <property type="term" value="C:endoplasmic reticulum membrane"/>
    <property type="evidence" value="ECO:0007669"/>
    <property type="project" value="TreeGrafter"/>
</dbReference>
<keyword evidence="5" id="KW-0143">Chaperone</keyword>
<proteinExistence type="inferred from homology"/>
<dbReference type="OrthoDB" id="270167at2759"/>
<dbReference type="PROSITE" id="PS00636">
    <property type="entry name" value="DNAJ_1"/>
    <property type="match status" value="1"/>
</dbReference>
<evidence type="ECO:0000256" key="8">
    <source>
        <dbReference type="SAM" id="SignalP"/>
    </source>
</evidence>
<dbReference type="KEGG" id="tpal:117640540"/>
<dbReference type="FunCoup" id="A0A6P8Y9V7">
    <property type="interactions" value="1192"/>
</dbReference>
<evidence type="ECO:0000256" key="3">
    <source>
        <dbReference type="ARBA" id="ARBA00022989"/>
    </source>
</evidence>
<dbReference type="PANTHER" id="PTHR44176:SF1">
    <property type="entry name" value="DNAJ HOMOLOG SUBFAMILY C MEMBER 25"/>
    <property type="match status" value="1"/>
</dbReference>
<evidence type="ECO:0000256" key="7">
    <source>
        <dbReference type="SAM" id="Phobius"/>
    </source>
</evidence>
<dbReference type="AlphaFoldDB" id="A0A6P8Y9V7"/>
<evidence type="ECO:0000256" key="2">
    <source>
        <dbReference type="ARBA" id="ARBA00022692"/>
    </source>
</evidence>
<reference evidence="11" key="1">
    <citation type="submission" date="2025-08" db="UniProtKB">
        <authorList>
            <consortium name="RefSeq"/>
        </authorList>
    </citation>
    <scope>IDENTIFICATION</scope>
    <source>
        <tissue evidence="11">Total insect</tissue>
    </source>
</reference>
<dbReference type="SMART" id="SM00271">
    <property type="entry name" value="DnaJ"/>
    <property type="match status" value="1"/>
</dbReference>
<keyword evidence="3 7" id="KW-1133">Transmembrane helix</keyword>
<feature type="chain" id="PRO_5027665914" evidence="8">
    <location>
        <begin position="29"/>
        <end position="345"/>
    </location>
</feature>
<evidence type="ECO:0000256" key="5">
    <source>
        <dbReference type="ARBA" id="ARBA00023186"/>
    </source>
</evidence>
<keyword evidence="8" id="KW-0732">Signal</keyword>
<evidence type="ECO:0000313" key="11">
    <source>
        <dbReference type="RefSeq" id="XP_034232966.1"/>
    </source>
</evidence>
<dbReference type="Proteomes" id="UP000515158">
    <property type="component" value="Unplaced"/>
</dbReference>
<name>A0A6P8Y9V7_THRPL</name>
<dbReference type="PRINTS" id="PR00625">
    <property type="entry name" value="JDOMAIN"/>
</dbReference>
<evidence type="ECO:0000256" key="6">
    <source>
        <dbReference type="ARBA" id="ARBA00024193"/>
    </source>
</evidence>
<organism evidence="11">
    <name type="scientific">Thrips palmi</name>
    <name type="common">Melon thrips</name>
    <dbReference type="NCBI Taxonomy" id="161013"/>
    <lineage>
        <taxon>Eukaryota</taxon>
        <taxon>Metazoa</taxon>
        <taxon>Ecdysozoa</taxon>
        <taxon>Arthropoda</taxon>
        <taxon>Hexapoda</taxon>
        <taxon>Insecta</taxon>
        <taxon>Pterygota</taxon>
        <taxon>Neoptera</taxon>
        <taxon>Paraneoptera</taxon>
        <taxon>Thysanoptera</taxon>
        <taxon>Terebrantia</taxon>
        <taxon>Thripoidea</taxon>
        <taxon>Thripidae</taxon>
        <taxon>Thrips</taxon>
    </lineage>
</organism>
<feature type="transmembrane region" description="Helical" evidence="7">
    <location>
        <begin position="230"/>
        <end position="249"/>
    </location>
</feature>
<dbReference type="GO" id="GO:0006457">
    <property type="term" value="P:protein folding"/>
    <property type="evidence" value="ECO:0007669"/>
    <property type="project" value="InterPro"/>
</dbReference>
<comment type="similarity">
    <text evidence="6">Belongs to the DNAJC25 family.</text>
</comment>
<dbReference type="InterPro" id="IPR018253">
    <property type="entry name" value="DnaJ_domain_CS"/>
</dbReference>
<evidence type="ECO:0000256" key="1">
    <source>
        <dbReference type="ARBA" id="ARBA00004141"/>
    </source>
</evidence>
<dbReference type="CDD" id="cd06257">
    <property type="entry name" value="DnaJ"/>
    <property type="match status" value="1"/>
</dbReference>
<dbReference type="RefSeq" id="XP_034232966.1">
    <property type="nucleotide sequence ID" value="XM_034377075.1"/>
</dbReference>
<comment type="subcellular location">
    <subcellularLocation>
        <location evidence="1">Membrane</location>
        <topology evidence="1">Multi-pass membrane protein</topology>
    </subcellularLocation>
</comment>
<dbReference type="InterPro" id="IPR044632">
    <property type="entry name" value="DNAJC25-like"/>
</dbReference>
<keyword evidence="10" id="KW-1185">Reference proteome</keyword>